<feature type="region of interest" description="Disordered" evidence="1">
    <location>
        <begin position="334"/>
        <end position="354"/>
    </location>
</feature>
<proteinExistence type="predicted"/>
<keyword evidence="3" id="KW-1185">Reference proteome</keyword>
<dbReference type="KEGG" id="marq:MARGE09_P0587"/>
<sequence length="473" mass="52367">MKLRNLVPSQHLVLACSAALLISGCVGDKTETSSSQSVSSSAAISSQASSSSEPQVASSSSSEGDIANYDHCLEGFKPHITNGFITDGPTEFDAGGGVKNATVHPTVYEYMYENGWQDAHVLWHNVRACGGFGETPRPDLPNACQDPLFQAEETTCSGHQDGLEFLAGHRLMLEQLKQLWPDHAEQFSGWDKFPSRNDYPEVLRPYFRDWNNSQLTSAEMGDNIDSYLNRFATEGELGTWLQCGGAPGSTGFNFNNLHIDLHSNGSPGMGVEHSVNNNNQNLDAYLFWKLHGWIDNVWENYRQAKGKTRDDEDYKAEMLRQCREMDHWREISVASRNPDGDTDNPGGDTDAPRESGFFHEVVRPAFEDNGCLQCHGDAQIMNDLQLGGNITSTEIVEQLLGNASLVNNWKYVVPGDLNASWLYLKAAGTSQNANVSCTSGVNCRNPMPYQEPVIQALRTWIVDRNAEKPQMTF</sequence>
<dbReference type="RefSeq" id="WP_236985889.1">
    <property type="nucleotide sequence ID" value="NZ_AP023086.1"/>
</dbReference>
<accession>A0AAN1WF02</accession>
<gene>
    <name evidence="2" type="ORF">MARGE09_P0587</name>
</gene>
<reference evidence="2 3" key="1">
    <citation type="journal article" date="2022" name="IScience">
        <title>An ultrasensitive nanofiber-based assay for enzymatic hydrolysis and deep-sea microbial degradation of cellulose.</title>
        <authorList>
            <person name="Tsudome M."/>
            <person name="Tachioka M."/>
            <person name="Miyazaki M."/>
            <person name="Uchimura K."/>
            <person name="Tsuda M."/>
            <person name="Takaki Y."/>
            <person name="Deguchi S."/>
        </authorList>
    </citation>
    <scope>NUCLEOTIDE SEQUENCE [LARGE SCALE GENOMIC DNA]</scope>
    <source>
        <strain evidence="2 3">GE09</strain>
    </source>
</reference>
<evidence type="ECO:0000313" key="2">
    <source>
        <dbReference type="EMBL" id="BCD96387.1"/>
    </source>
</evidence>
<dbReference type="PROSITE" id="PS51257">
    <property type="entry name" value="PROKAR_LIPOPROTEIN"/>
    <property type="match status" value="1"/>
</dbReference>
<feature type="compositionally biased region" description="Low complexity" evidence="1">
    <location>
        <begin position="44"/>
        <end position="62"/>
    </location>
</feature>
<dbReference type="AlphaFoldDB" id="A0AAN1WF02"/>
<evidence type="ECO:0000256" key="1">
    <source>
        <dbReference type="SAM" id="MobiDB-lite"/>
    </source>
</evidence>
<name>A0AAN1WF02_9GAMM</name>
<dbReference type="EMBL" id="AP023086">
    <property type="protein sequence ID" value="BCD96387.1"/>
    <property type="molecule type" value="Genomic_DNA"/>
</dbReference>
<dbReference type="Proteomes" id="UP001320119">
    <property type="component" value="Chromosome"/>
</dbReference>
<evidence type="ECO:0000313" key="3">
    <source>
        <dbReference type="Proteomes" id="UP001320119"/>
    </source>
</evidence>
<organism evidence="2 3">
    <name type="scientific">Marinagarivorans cellulosilyticus</name>
    <dbReference type="NCBI Taxonomy" id="2721545"/>
    <lineage>
        <taxon>Bacteria</taxon>
        <taxon>Pseudomonadati</taxon>
        <taxon>Pseudomonadota</taxon>
        <taxon>Gammaproteobacteria</taxon>
        <taxon>Cellvibrionales</taxon>
        <taxon>Cellvibrionaceae</taxon>
        <taxon>Marinagarivorans</taxon>
    </lineage>
</organism>
<protein>
    <submittedName>
        <fullName evidence="2">Uncharacterized protein</fullName>
    </submittedName>
</protein>
<feature type="region of interest" description="Disordered" evidence="1">
    <location>
        <begin position="44"/>
        <end position="63"/>
    </location>
</feature>